<organism evidence="1 2">
    <name type="scientific">Arcticibacter pallidicorallinus</name>
    <dbReference type="NCBI Taxonomy" id="1259464"/>
    <lineage>
        <taxon>Bacteria</taxon>
        <taxon>Pseudomonadati</taxon>
        <taxon>Bacteroidota</taxon>
        <taxon>Sphingobacteriia</taxon>
        <taxon>Sphingobacteriales</taxon>
        <taxon>Sphingobacteriaceae</taxon>
        <taxon>Arcticibacter</taxon>
    </lineage>
</organism>
<dbReference type="RefSeq" id="WP_106290392.1">
    <property type="nucleotide sequence ID" value="NZ_PVTH01000001.1"/>
</dbReference>
<dbReference type="AlphaFoldDB" id="A0A2T0UB65"/>
<dbReference type="OrthoDB" id="894219at2"/>
<evidence type="ECO:0000313" key="2">
    <source>
        <dbReference type="Proteomes" id="UP000238034"/>
    </source>
</evidence>
<reference evidence="1 2" key="1">
    <citation type="submission" date="2018-03" db="EMBL/GenBank/DDBJ databases">
        <title>Genomic Encyclopedia of Type Strains, Phase III (KMG-III): the genomes of soil and plant-associated and newly described type strains.</title>
        <authorList>
            <person name="Whitman W."/>
        </authorList>
    </citation>
    <scope>NUCLEOTIDE SEQUENCE [LARGE SCALE GENOMIC DNA]</scope>
    <source>
        <strain evidence="1 2">CGMCC 1.9313</strain>
    </source>
</reference>
<dbReference type="EMBL" id="PVTH01000001">
    <property type="protein sequence ID" value="PRY55175.1"/>
    <property type="molecule type" value="Genomic_DNA"/>
</dbReference>
<dbReference type="Proteomes" id="UP000238034">
    <property type="component" value="Unassembled WGS sequence"/>
</dbReference>
<proteinExistence type="predicted"/>
<protein>
    <submittedName>
        <fullName evidence="1">Uncharacterized protein</fullName>
    </submittedName>
</protein>
<evidence type="ECO:0000313" key="1">
    <source>
        <dbReference type="EMBL" id="PRY55175.1"/>
    </source>
</evidence>
<sequence length="107" mass="11127">MFDKVLDLVNQHISNNPEIAKLVPPGQQEDVNREVASGVNDGLKNSFTSGGIGGMLSSLTGGAGNGDMSENIAKAVADRLQGKFGLSPEVIQKIANAIPGIIQKLRG</sequence>
<accession>A0A2T0UB65</accession>
<name>A0A2T0UB65_9SPHI</name>
<comment type="caution">
    <text evidence="1">The sequence shown here is derived from an EMBL/GenBank/DDBJ whole genome shotgun (WGS) entry which is preliminary data.</text>
</comment>
<keyword evidence="2" id="KW-1185">Reference proteome</keyword>
<gene>
    <name evidence="1" type="ORF">B0I27_101143</name>
</gene>